<name>A0AAJ1QNC4_9BACI</name>
<dbReference type="Gene3D" id="3.40.50.150">
    <property type="entry name" value="Vaccinia Virus protein VP39"/>
    <property type="match status" value="1"/>
</dbReference>
<feature type="domain" description="Methyltransferase FkbM" evidence="1">
    <location>
        <begin position="246"/>
        <end position="397"/>
    </location>
</feature>
<organism evidence="2 3">
    <name type="scientific">Peribacillus frigoritolerans</name>
    <dbReference type="NCBI Taxonomy" id="450367"/>
    <lineage>
        <taxon>Bacteria</taxon>
        <taxon>Bacillati</taxon>
        <taxon>Bacillota</taxon>
        <taxon>Bacilli</taxon>
        <taxon>Bacillales</taxon>
        <taxon>Bacillaceae</taxon>
        <taxon>Peribacillus</taxon>
    </lineage>
</organism>
<dbReference type="GO" id="GO:0032259">
    <property type="term" value="P:methylation"/>
    <property type="evidence" value="ECO:0007669"/>
    <property type="project" value="UniProtKB-KW"/>
</dbReference>
<sequence length="424" mass="49149">MMNFESEKDILKCRFLLDNYNLDTLYNLAIIEFKQENYEDSLRYLALAKKICKDEDDTKLNFYIIENNKKLKSGELSKPILNKSFLDRLVDEIVISLANNYYDNVDYVGMDAESPDIFNINLKISVNDILNHLDGISFLFQQLKDEKSKDLLLKIMAYRILGHHKVKLPLNNTDYWKERKFIDSLKCTSDNIKVNFRNWIFYLFDLTKIGFDLKLYSNTVGVQTNFVQKQYSHPEVKVEKGDYVIDAGGCYGDTALFFAHEVGMDGKVFSFEFIESNLSIFEKNININKNLSKRISIIKNPVWETSGIDLYLADMGPASIVSYHPFSSMKVKTISIDDFVFENKVPKIDFIKMDIEGAELNALKGAKTTILRHQPKLAICLYHNAGDFSQIFEYIMKLGINYKFYLGHFTIWEGETVLFAQPLK</sequence>
<dbReference type="PANTHER" id="PTHR34203:SF15">
    <property type="entry name" value="SLL1173 PROTEIN"/>
    <property type="match status" value="1"/>
</dbReference>
<dbReference type="GO" id="GO:0008168">
    <property type="term" value="F:methyltransferase activity"/>
    <property type="evidence" value="ECO:0007669"/>
    <property type="project" value="UniProtKB-KW"/>
</dbReference>
<comment type="caution">
    <text evidence="2">The sequence shown here is derived from an EMBL/GenBank/DDBJ whole genome shotgun (WGS) entry which is preliminary data.</text>
</comment>
<evidence type="ECO:0000313" key="3">
    <source>
        <dbReference type="Proteomes" id="UP001238973"/>
    </source>
</evidence>
<dbReference type="InterPro" id="IPR006342">
    <property type="entry name" value="FkbM_mtfrase"/>
</dbReference>
<dbReference type="Proteomes" id="UP001238973">
    <property type="component" value="Unassembled WGS sequence"/>
</dbReference>
<reference evidence="2" key="1">
    <citation type="submission" date="2023-06" db="EMBL/GenBank/DDBJ databases">
        <title>Comparative genomics of Bacillaceae isolates and their secondary metabolite potential.</title>
        <authorList>
            <person name="Song L."/>
            <person name="Nielsen L.J."/>
            <person name="Mohite O."/>
            <person name="Xu X."/>
            <person name="Weber T."/>
            <person name="Kovacs A.T."/>
        </authorList>
    </citation>
    <scope>NUCLEOTIDE SEQUENCE</scope>
    <source>
        <strain evidence="2">G1S1</strain>
    </source>
</reference>
<dbReference type="AlphaFoldDB" id="A0AAJ1QNC4"/>
<accession>A0AAJ1QNC4</accession>
<dbReference type="InterPro" id="IPR011990">
    <property type="entry name" value="TPR-like_helical_dom_sf"/>
</dbReference>
<evidence type="ECO:0000259" key="1">
    <source>
        <dbReference type="Pfam" id="PF05050"/>
    </source>
</evidence>
<dbReference type="EMBL" id="JAUCFI010000003">
    <property type="protein sequence ID" value="MDM5284692.1"/>
    <property type="molecule type" value="Genomic_DNA"/>
</dbReference>
<gene>
    <name evidence="2" type="ORF">QUF85_15470</name>
</gene>
<dbReference type="InterPro" id="IPR052514">
    <property type="entry name" value="SAM-dependent_MTase"/>
</dbReference>
<dbReference type="NCBIfam" id="TIGR01444">
    <property type="entry name" value="fkbM_fam"/>
    <property type="match status" value="1"/>
</dbReference>
<keyword evidence="2" id="KW-0808">Transferase</keyword>
<dbReference type="InterPro" id="IPR029063">
    <property type="entry name" value="SAM-dependent_MTases_sf"/>
</dbReference>
<keyword evidence="2" id="KW-0489">Methyltransferase</keyword>
<dbReference type="PANTHER" id="PTHR34203">
    <property type="entry name" value="METHYLTRANSFERASE, FKBM FAMILY PROTEIN"/>
    <property type="match status" value="1"/>
</dbReference>
<evidence type="ECO:0000313" key="2">
    <source>
        <dbReference type="EMBL" id="MDM5284692.1"/>
    </source>
</evidence>
<dbReference type="SUPFAM" id="SSF53335">
    <property type="entry name" value="S-adenosyl-L-methionine-dependent methyltransferases"/>
    <property type="match status" value="1"/>
</dbReference>
<proteinExistence type="predicted"/>
<dbReference type="Pfam" id="PF05050">
    <property type="entry name" value="Methyltransf_21"/>
    <property type="match status" value="1"/>
</dbReference>
<protein>
    <submittedName>
        <fullName evidence="2">FkbM family methyltransferase</fullName>
    </submittedName>
</protein>
<dbReference type="RefSeq" id="WP_289350148.1">
    <property type="nucleotide sequence ID" value="NZ_JAUCFI010000003.1"/>
</dbReference>
<dbReference type="Gene3D" id="1.25.40.10">
    <property type="entry name" value="Tetratricopeptide repeat domain"/>
    <property type="match status" value="1"/>
</dbReference>